<proteinExistence type="predicted"/>
<keyword evidence="3" id="KW-0804">Transcription</keyword>
<dbReference type="RefSeq" id="WP_308127417.1">
    <property type="nucleotide sequence ID" value="NZ_JAHKRM010000033.1"/>
</dbReference>
<dbReference type="PROSITE" id="PS50977">
    <property type="entry name" value="HTH_TETR_2"/>
    <property type="match status" value="1"/>
</dbReference>
<evidence type="ECO:0000256" key="1">
    <source>
        <dbReference type="ARBA" id="ARBA00023015"/>
    </source>
</evidence>
<dbReference type="InterPro" id="IPR041347">
    <property type="entry name" value="MftR_C"/>
</dbReference>
<sequence>MSHDAWAEAPSRSTARMGRPPLTERRKAATRLEIAREAVRLFTTNGVGGTSAEEIAAAAGISARTLWRYFPSKESCVLPLLTGGIEVTRRCLRSWRPDEGVAELLDAMRASAGELAADRTALLNLVRLTGGEPGLRAVWLEAHREAEPVFAAALAQRAGMSSPDLAITVQAAMINTALRTAVEHYAFHTDPAAAEEAGLLEAMVNQALLAAARGFSH</sequence>
<feature type="DNA-binding region" description="H-T-H motif" evidence="4">
    <location>
        <begin position="51"/>
        <end position="70"/>
    </location>
</feature>
<reference evidence="8" key="1">
    <citation type="journal article" date="2019" name="Int. J. Syst. Evol. Microbiol.">
        <title>The Global Catalogue of Microorganisms (GCM) 10K type strain sequencing project: providing services to taxonomists for standard genome sequencing and annotation.</title>
        <authorList>
            <consortium name="The Broad Institute Genomics Platform"/>
            <consortium name="The Broad Institute Genome Sequencing Center for Infectious Disease"/>
            <person name="Wu L."/>
            <person name="Ma J."/>
        </authorList>
    </citation>
    <scope>NUCLEOTIDE SEQUENCE [LARGE SCALE GENOMIC DNA]</scope>
    <source>
        <strain evidence="8">CGMCC 1.15399</strain>
    </source>
</reference>
<gene>
    <name evidence="7" type="ORF">ACFSJ0_29875</name>
</gene>
<dbReference type="SUPFAM" id="SSF46689">
    <property type="entry name" value="Homeodomain-like"/>
    <property type="match status" value="1"/>
</dbReference>
<feature type="region of interest" description="Disordered" evidence="5">
    <location>
        <begin position="1"/>
        <end position="24"/>
    </location>
</feature>
<organism evidence="7 8">
    <name type="scientific">Nonomuraea guangzhouensis</name>
    <dbReference type="NCBI Taxonomy" id="1291555"/>
    <lineage>
        <taxon>Bacteria</taxon>
        <taxon>Bacillati</taxon>
        <taxon>Actinomycetota</taxon>
        <taxon>Actinomycetes</taxon>
        <taxon>Streptosporangiales</taxon>
        <taxon>Streptosporangiaceae</taxon>
        <taxon>Nonomuraea</taxon>
    </lineage>
</organism>
<dbReference type="Pfam" id="PF17754">
    <property type="entry name" value="TetR_C_14"/>
    <property type="match status" value="1"/>
</dbReference>
<name>A0ABW4GF63_9ACTN</name>
<dbReference type="EMBL" id="JBHUCM010000025">
    <property type="protein sequence ID" value="MFD1541296.1"/>
    <property type="molecule type" value="Genomic_DNA"/>
</dbReference>
<comment type="caution">
    <text evidence="7">The sequence shown here is derived from an EMBL/GenBank/DDBJ whole genome shotgun (WGS) entry which is preliminary data.</text>
</comment>
<dbReference type="PRINTS" id="PR00455">
    <property type="entry name" value="HTHTETR"/>
</dbReference>
<dbReference type="Gene3D" id="1.10.357.10">
    <property type="entry name" value="Tetracycline Repressor, domain 2"/>
    <property type="match status" value="1"/>
</dbReference>
<dbReference type="PANTHER" id="PTHR30055:SF238">
    <property type="entry name" value="MYCOFACTOCIN BIOSYNTHESIS TRANSCRIPTIONAL REGULATOR MFTR-RELATED"/>
    <property type="match status" value="1"/>
</dbReference>
<evidence type="ECO:0000259" key="6">
    <source>
        <dbReference type="PROSITE" id="PS50977"/>
    </source>
</evidence>
<evidence type="ECO:0000256" key="5">
    <source>
        <dbReference type="SAM" id="MobiDB-lite"/>
    </source>
</evidence>
<accession>A0ABW4GF63</accession>
<keyword evidence="1" id="KW-0805">Transcription regulation</keyword>
<keyword evidence="8" id="KW-1185">Reference proteome</keyword>
<dbReference type="InterPro" id="IPR001647">
    <property type="entry name" value="HTH_TetR"/>
</dbReference>
<keyword evidence="2 4" id="KW-0238">DNA-binding</keyword>
<dbReference type="InterPro" id="IPR009057">
    <property type="entry name" value="Homeodomain-like_sf"/>
</dbReference>
<dbReference type="InterPro" id="IPR050109">
    <property type="entry name" value="HTH-type_TetR-like_transc_reg"/>
</dbReference>
<evidence type="ECO:0000256" key="2">
    <source>
        <dbReference type="ARBA" id="ARBA00023125"/>
    </source>
</evidence>
<dbReference type="PANTHER" id="PTHR30055">
    <property type="entry name" value="HTH-TYPE TRANSCRIPTIONAL REGULATOR RUTR"/>
    <property type="match status" value="1"/>
</dbReference>
<evidence type="ECO:0000313" key="7">
    <source>
        <dbReference type="EMBL" id="MFD1541296.1"/>
    </source>
</evidence>
<protein>
    <submittedName>
        <fullName evidence="7">TetR/AcrR family transcriptional regulator</fullName>
    </submittedName>
</protein>
<feature type="domain" description="HTH tetR-type" evidence="6">
    <location>
        <begin position="28"/>
        <end position="88"/>
    </location>
</feature>
<evidence type="ECO:0000256" key="4">
    <source>
        <dbReference type="PROSITE-ProRule" id="PRU00335"/>
    </source>
</evidence>
<dbReference type="Proteomes" id="UP001597097">
    <property type="component" value="Unassembled WGS sequence"/>
</dbReference>
<dbReference type="Pfam" id="PF00440">
    <property type="entry name" value="TetR_N"/>
    <property type="match status" value="1"/>
</dbReference>
<evidence type="ECO:0000256" key="3">
    <source>
        <dbReference type="ARBA" id="ARBA00023163"/>
    </source>
</evidence>
<evidence type="ECO:0000313" key="8">
    <source>
        <dbReference type="Proteomes" id="UP001597097"/>
    </source>
</evidence>